<protein>
    <recommendedName>
        <fullName evidence="3">Haemolysin activator HlyB C-terminal domain-containing protein</fullName>
    </recommendedName>
</protein>
<evidence type="ECO:0000313" key="2">
    <source>
        <dbReference type="Proteomes" id="UP001595826"/>
    </source>
</evidence>
<evidence type="ECO:0008006" key="3">
    <source>
        <dbReference type="Google" id="ProtNLM"/>
    </source>
</evidence>
<dbReference type="Proteomes" id="UP001595826">
    <property type="component" value="Unassembled WGS sequence"/>
</dbReference>
<gene>
    <name evidence="1" type="ORF">ACFOWD_06365</name>
</gene>
<comment type="caution">
    <text evidence="1">The sequence shown here is derived from an EMBL/GenBank/DDBJ whole genome shotgun (WGS) entry which is preliminary data.</text>
</comment>
<keyword evidence="2" id="KW-1185">Reference proteome</keyword>
<dbReference type="RefSeq" id="WP_377409055.1">
    <property type="nucleotide sequence ID" value="NZ_JBHSCY010000001.1"/>
</dbReference>
<dbReference type="EMBL" id="JBHSCY010000001">
    <property type="protein sequence ID" value="MFC4268523.1"/>
    <property type="molecule type" value="Genomic_DNA"/>
</dbReference>
<reference evidence="2" key="1">
    <citation type="journal article" date="2019" name="Int. J. Syst. Evol. Microbiol.">
        <title>The Global Catalogue of Microorganisms (GCM) 10K type strain sequencing project: providing services to taxonomists for standard genome sequencing and annotation.</title>
        <authorList>
            <consortium name="The Broad Institute Genomics Platform"/>
            <consortium name="The Broad Institute Genome Sequencing Center for Infectious Disease"/>
            <person name="Wu L."/>
            <person name="Ma J."/>
        </authorList>
    </citation>
    <scope>NUCLEOTIDE SEQUENCE [LARGE SCALE GENOMIC DNA]</scope>
    <source>
        <strain evidence="2">CECT 8655</strain>
    </source>
</reference>
<organism evidence="1 2">
    <name type="scientific">Polaribacter marinivivus</name>
    <dbReference type="NCBI Taxonomy" id="1524260"/>
    <lineage>
        <taxon>Bacteria</taxon>
        <taxon>Pseudomonadati</taxon>
        <taxon>Bacteroidota</taxon>
        <taxon>Flavobacteriia</taxon>
        <taxon>Flavobacteriales</taxon>
        <taxon>Flavobacteriaceae</taxon>
    </lineage>
</organism>
<accession>A0ABV8R952</accession>
<proteinExistence type="predicted"/>
<sequence length="537" mass="62605">MFFPKINCQELKLEFFSLKKSELKILKKINYTKKHKDSTSLFNEIFKTASYLKKIGYFTNTIDSIKKKDYKYQVFISLNKKINFAKLKINKELNEILSDYKVASDSVKFPIENLQSNLSKITSVLDNSGKSFSKVKLSNIKIKADTLFGEIIINESFKRTINKVTVKGYENFPTSYLNRFFKLKKDQVFNKSTVEKISLESKNLIFVQEIKPPEILFTKDSTFLYIYLKKINNNSIDALLNFATQEDGSFLLNGNIDLKLNNVLNTGEEFNLYWNSIAKERQEFKISTFIPYLFNSPISPNVEFSIYRQDSSFTNTKFKTLLNYDINSKLKLAFSYNAETSESLQNTNNEITSFTNQFLGININYNQFNQDIFNNKKLYFNINPSLGERKAENNNSNQFKFELTTEYLWELNQRNFISIKNNTGLLNSDQYFTNELFRIGGVNSIRGFNEQSIFTKNYSYFNFEYRFLASTTSYFYTITDLGFIKTTENESILGLGLGYLFINNQSKINLNVALGKTSNNNFDFNNLKLAISWVNYF</sequence>
<evidence type="ECO:0000313" key="1">
    <source>
        <dbReference type="EMBL" id="MFC4268523.1"/>
    </source>
</evidence>
<name>A0ABV8R952_9FLAO</name>
<dbReference type="Gene3D" id="2.40.160.50">
    <property type="entry name" value="membrane protein fhac: a member of the omp85/tpsb transporter family"/>
    <property type="match status" value="1"/>
</dbReference>